<name>A0A9D6V523_9BACT</name>
<dbReference type="Pfam" id="PF09723">
    <property type="entry name" value="Zn_ribbon_8"/>
    <property type="match status" value="1"/>
</dbReference>
<dbReference type="SMART" id="SM00834">
    <property type="entry name" value="CxxC_CXXC_SSSS"/>
    <property type="match status" value="1"/>
</dbReference>
<dbReference type="Proteomes" id="UP000807825">
    <property type="component" value="Unassembled WGS sequence"/>
</dbReference>
<dbReference type="AlphaFoldDB" id="A0A9D6V523"/>
<evidence type="ECO:0000313" key="3">
    <source>
        <dbReference type="EMBL" id="MBI5250863.1"/>
    </source>
</evidence>
<dbReference type="PANTHER" id="PTHR34404">
    <property type="entry name" value="REGULATORY PROTEIN, FMDB FAMILY"/>
    <property type="match status" value="1"/>
</dbReference>
<protein>
    <submittedName>
        <fullName evidence="3">Zinc ribbon domain-containing protein</fullName>
    </submittedName>
</protein>
<accession>A0A9D6V523</accession>
<feature type="domain" description="Putative regulatory protein FmdB zinc ribbon" evidence="2">
    <location>
        <begin position="1"/>
        <end position="40"/>
    </location>
</feature>
<comment type="caution">
    <text evidence="3">The sequence shown here is derived from an EMBL/GenBank/DDBJ whole genome shotgun (WGS) entry which is preliminary data.</text>
</comment>
<dbReference type="NCBIfam" id="TIGR02605">
    <property type="entry name" value="CxxC_CxxC_SSSS"/>
    <property type="match status" value="1"/>
</dbReference>
<sequence length="101" mass="10531">MPIYEYRCEKCGREFEQWQKISEPPIESCDCGGKACRLISHSSFVLKGTGWYVTDYGKGSSCSSSTSSSTSSSSSDSSSSGGSSNSSDSSSSSPSSSSSDS</sequence>
<proteinExistence type="predicted"/>
<gene>
    <name evidence="3" type="ORF">HY912_15355</name>
</gene>
<evidence type="ECO:0000313" key="4">
    <source>
        <dbReference type="Proteomes" id="UP000807825"/>
    </source>
</evidence>
<feature type="compositionally biased region" description="Low complexity" evidence="1">
    <location>
        <begin position="59"/>
        <end position="101"/>
    </location>
</feature>
<dbReference type="PANTHER" id="PTHR34404:SF2">
    <property type="entry name" value="CONSERVED SERINE RICH PROTEIN"/>
    <property type="match status" value="1"/>
</dbReference>
<dbReference type="EMBL" id="JACRDE010000398">
    <property type="protein sequence ID" value="MBI5250863.1"/>
    <property type="molecule type" value="Genomic_DNA"/>
</dbReference>
<evidence type="ECO:0000259" key="2">
    <source>
        <dbReference type="SMART" id="SM00834"/>
    </source>
</evidence>
<organism evidence="3 4">
    <name type="scientific">Desulfomonile tiedjei</name>
    <dbReference type="NCBI Taxonomy" id="2358"/>
    <lineage>
        <taxon>Bacteria</taxon>
        <taxon>Pseudomonadati</taxon>
        <taxon>Thermodesulfobacteriota</taxon>
        <taxon>Desulfomonilia</taxon>
        <taxon>Desulfomonilales</taxon>
        <taxon>Desulfomonilaceae</taxon>
        <taxon>Desulfomonile</taxon>
    </lineage>
</organism>
<reference evidence="3" key="1">
    <citation type="submission" date="2020-07" db="EMBL/GenBank/DDBJ databases">
        <title>Huge and variable diversity of episymbiotic CPR bacteria and DPANN archaea in groundwater ecosystems.</title>
        <authorList>
            <person name="He C.Y."/>
            <person name="Keren R."/>
            <person name="Whittaker M."/>
            <person name="Farag I.F."/>
            <person name="Doudna J."/>
            <person name="Cate J.H.D."/>
            <person name="Banfield J.F."/>
        </authorList>
    </citation>
    <scope>NUCLEOTIDE SEQUENCE</scope>
    <source>
        <strain evidence="3">NC_groundwater_1664_Pr3_B-0.1um_52_9</strain>
    </source>
</reference>
<evidence type="ECO:0000256" key="1">
    <source>
        <dbReference type="SAM" id="MobiDB-lite"/>
    </source>
</evidence>
<feature type="region of interest" description="Disordered" evidence="1">
    <location>
        <begin position="58"/>
        <end position="101"/>
    </location>
</feature>
<dbReference type="InterPro" id="IPR013429">
    <property type="entry name" value="Regulatory_FmdB_Zinc_ribbon"/>
</dbReference>